<dbReference type="InterPro" id="IPR018511">
    <property type="entry name" value="Hemolysin-typ_Ca-bd_CS"/>
</dbReference>
<dbReference type="EMBL" id="OMOJ01000002">
    <property type="protein sequence ID" value="SPF79683.1"/>
    <property type="molecule type" value="Genomic_DNA"/>
</dbReference>
<dbReference type="GO" id="GO:0005509">
    <property type="term" value="F:calcium ion binding"/>
    <property type="evidence" value="ECO:0007669"/>
    <property type="project" value="InterPro"/>
</dbReference>
<proteinExistence type="predicted"/>
<dbReference type="AlphaFoldDB" id="A0A2R8AUG3"/>
<reference evidence="5" key="1">
    <citation type="submission" date="2018-03" db="EMBL/GenBank/DDBJ databases">
        <authorList>
            <person name="Rodrigo-Torres L."/>
            <person name="Arahal R. D."/>
            <person name="Lucena T."/>
        </authorList>
    </citation>
    <scope>NUCLEOTIDE SEQUENCE [LARGE SCALE GENOMIC DNA]</scope>
    <source>
        <strain evidence="5">CECT 8871</strain>
    </source>
</reference>
<keyword evidence="5" id="KW-1185">Reference proteome</keyword>
<dbReference type="InterPro" id="IPR050557">
    <property type="entry name" value="RTX_toxin/Mannuronan_C5-epim"/>
</dbReference>
<evidence type="ECO:0000313" key="4">
    <source>
        <dbReference type="EMBL" id="SPF79683.1"/>
    </source>
</evidence>
<comment type="subcellular location">
    <subcellularLocation>
        <location evidence="1">Secreted</location>
    </subcellularLocation>
</comment>
<dbReference type="PRINTS" id="PR00313">
    <property type="entry name" value="CABNDNGRPT"/>
</dbReference>
<feature type="region of interest" description="Disordered" evidence="3">
    <location>
        <begin position="272"/>
        <end position="309"/>
    </location>
</feature>
<accession>A0A2R8AUG3</accession>
<evidence type="ECO:0000256" key="1">
    <source>
        <dbReference type="ARBA" id="ARBA00004613"/>
    </source>
</evidence>
<name>A0A2R8AUG3_9RHOB</name>
<dbReference type="RefSeq" id="WP_245897795.1">
    <property type="nucleotide sequence ID" value="NZ_OMOJ01000002.1"/>
</dbReference>
<dbReference type="PANTHER" id="PTHR38340">
    <property type="entry name" value="S-LAYER PROTEIN"/>
    <property type="match status" value="1"/>
</dbReference>
<evidence type="ECO:0000256" key="3">
    <source>
        <dbReference type="SAM" id="MobiDB-lite"/>
    </source>
</evidence>
<dbReference type="SUPFAM" id="SSF51120">
    <property type="entry name" value="beta-Roll"/>
    <property type="match status" value="2"/>
</dbReference>
<evidence type="ECO:0000256" key="2">
    <source>
        <dbReference type="ARBA" id="ARBA00022525"/>
    </source>
</evidence>
<sequence>MTTYTLNGFVLSYDSNDTLIGVAPTQAHIVAMNEHNSHLSYTVGMAPSGELPFVYLGLGEIASMTIDDYGTLQTYPGTFADYRLGQISGGGFSGVILSVDNVNVMKSYVFSLGGDQIGPFNSVADVQAFNKSISSAGTAQGSFAPSTPISLQDLTNPIITENDTFWALQEKTYATGQGNDHVTYNDGLVTVNGGAGFDTVMLYDSYELSGYTLSLTEGELTLSRGRWDALTITNVEAIELNYQNFAGDPSVLTYSYDDLRIKASAAPVQRNGTDAADSLTGLDGDDTLNGNGGNDTLDGADGKDTLNGGDGDDMIYGGTSAYDLRDLVYAGAGNDYVDGGYGNDLIYGMDGNDTLLGGFGVDELIGQGGDDELSGGAWSDLIFGGAGNDFINGGFGYDRVNGGDGADRFYHLGVEGHGSDWLQDYSAADGDVLVFGQSGATKANFQVNLANTTGAGQADLQEAFVIYKPTGQIIWALVDGAAETSLMVQVTGAEAFDLLA</sequence>
<dbReference type="InterPro" id="IPR001343">
    <property type="entry name" value="Hemolysn_Ca-bd"/>
</dbReference>
<dbReference type="GO" id="GO:0005576">
    <property type="term" value="C:extracellular region"/>
    <property type="evidence" value="ECO:0007669"/>
    <property type="project" value="UniProtKB-SubCell"/>
</dbReference>
<keyword evidence="2" id="KW-0964">Secreted</keyword>
<dbReference type="Pfam" id="PF00353">
    <property type="entry name" value="HemolysinCabind"/>
    <property type="match status" value="3"/>
</dbReference>
<protein>
    <submittedName>
        <fullName evidence="4">Leukotoxin</fullName>
    </submittedName>
</protein>
<dbReference type="PROSITE" id="PS00330">
    <property type="entry name" value="HEMOLYSIN_CALCIUM"/>
    <property type="match status" value="2"/>
</dbReference>
<dbReference type="InterPro" id="IPR011049">
    <property type="entry name" value="Serralysin-like_metalloprot_C"/>
</dbReference>
<organism evidence="4 5">
    <name type="scientific">Pseudoprimorskyibacter insulae</name>
    <dbReference type="NCBI Taxonomy" id="1695997"/>
    <lineage>
        <taxon>Bacteria</taxon>
        <taxon>Pseudomonadati</taxon>
        <taxon>Pseudomonadota</taxon>
        <taxon>Alphaproteobacteria</taxon>
        <taxon>Rhodobacterales</taxon>
        <taxon>Paracoccaceae</taxon>
        <taxon>Pseudoprimorskyibacter</taxon>
    </lineage>
</organism>
<evidence type="ECO:0000313" key="5">
    <source>
        <dbReference type="Proteomes" id="UP000244904"/>
    </source>
</evidence>
<dbReference type="Gene3D" id="2.150.10.10">
    <property type="entry name" value="Serralysin-like metalloprotease, C-terminal"/>
    <property type="match status" value="3"/>
</dbReference>
<dbReference type="PANTHER" id="PTHR38340:SF1">
    <property type="entry name" value="S-LAYER PROTEIN"/>
    <property type="match status" value="1"/>
</dbReference>
<dbReference type="Proteomes" id="UP000244904">
    <property type="component" value="Unassembled WGS sequence"/>
</dbReference>
<gene>
    <name evidence="4" type="primary">ltxA_13</name>
    <name evidence="4" type="ORF">PRI8871_01480</name>
</gene>